<accession>A0ABU7EIT2</accession>
<organism evidence="1 2">
    <name type="scientific">Characodon lateralis</name>
    <dbReference type="NCBI Taxonomy" id="208331"/>
    <lineage>
        <taxon>Eukaryota</taxon>
        <taxon>Metazoa</taxon>
        <taxon>Chordata</taxon>
        <taxon>Craniata</taxon>
        <taxon>Vertebrata</taxon>
        <taxon>Euteleostomi</taxon>
        <taxon>Actinopterygii</taxon>
        <taxon>Neopterygii</taxon>
        <taxon>Teleostei</taxon>
        <taxon>Neoteleostei</taxon>
        <taxon>Acanthomorphata</taxon>
        <taxon>Ovalentaria</taxon>
        <taxon>Atherinomorphae</taxon>
        <taxon>Cyprinodontiformes</taxon>
        <taxon>Goodeidae</taxon>
        <taxon>Characodon</taxon>
    </lineage>
</organism>
<dbReference type="Proteomes" id="UP001352852">
    <property type="component" value="Unassembled WGS sequence"/>
</dbReference>
<dbReference type="EMBL" id="JAHUTJ010057888">
    <property type="protein sequence ID" value="MED6286690.1"/>
    <property type="molecule type" value="Genomic_DNA"/>
</dbReference>
<comment type="caution">
    <text evidence="1">The sequence shown here is derived from an EMBL/GenBank/DDBJ whole genome shotgun (WGS) entry which is preliminary data.</text>
</comment>
<sequence>MRQSHRQVKTHAQRRPNPFVSVFVCTLQKYTAYTYSIFNLCINLTRSLEKKTSSKINKKKKYSRVAFKKEIQQNRFSQDTLKKECLPGVLISGRFQEVASVSCCVNTVLHV</sequence>
<protein>
    <submittedName>
        <fullName evidence="1">Uncharacterized protein</fullName>
    </submittedName>
</protein>
<evidence type="ECO:0000313" key="1">
    <source>
        <dbReference type="EMBL" id="MED6286690.1"/>
    </source>
</evidence>
<name>A0ABU7EIT2_9TELE</name>
<gene>
    <name evidence="1" type="ORF">CHARACLAT_008633</name>
</gene>
<keyword evidence="2" id="KW-1185">Reference proteome</keyword>
<proteinExistence type="predicted"/>
<reference evidence="1 2" key="1">
    <citation type="submission" date="2021-06" db="EMBL/GenBank/DDBJ databases">
        <authorList>
            <person name="Palmer J.M."/>
        </authorList>
    </citation>
    <scope>NUCLEOTIDE SEQUENCE [LARGE SCALE GENOMIC DNA]</scope>
    <source>
        <strain evidence="1 2">CL_MEX2019</strain>
        <tissue evidence="1">Muscle</tissue>
    </source>
</reference>
<evidence type="ECO:0000313" key="2">
    <source>
        <dbReference type="Proteomes" id="UP001352852"/>
    </source>
</evidence>